<dbReference type="InterPro" id="IPR050742">
    <property type="entry name" value="Helicase_Restrict-Modif_Enz"/>
</dbReference>
<dbReference type="InterPro" id="IPR027417">
    <property type="entry name" value="P-loop_NTPase"/>
</dbReference>
<dbReference type="InterPro" id="IPR049730">
    <property type="entry name" value="SNF2/RAD54-like_C"/>
</dbReference>
<keyword evidence="3" id="KW-0067">ATP-binding</keyword>
<feature type="domain" description="Helicase C-terminal" evidence="2">
    <location>
        <begin position="726"/>
        <end position="808"/>
    </location>
</feature>
<dbReference type="SMART" id="SM00490">
    <property type="entry name" value="HELICc"/>
    <property type="match status" value="1"/>
</dbReference>
<dbReference type="Proteomes" id="UP001589758">
    <property type="component" value="Unassembled WGS sequence"/>
</dbReference>
<dbReference type="EMBL" id="JBHLXE010000096">
    <property type="protein sequence ID" value="MFC0180230.1"/>
    <property type="molecule type" value="Genomic_DNA"/>
</dbReference>
<keyword evidence="3" id="KW-0547">Nucleotide-binding</keyword>
<keyword evidence="3" id="KW-0347">Helicase</keyword>
<name>A0ABV6CB59_9GAMM</name>
<dbReference type="SUPFAM" id="SSF52540">
    <property type="entry name" value="P-loop containing nucleoside triphosphate hydrolases"/>
    <property type="match status" value="2"/>
</dbReference>
<dbReference type="Gene3D" id="3.40.50.300">
    <property type="entry name" value="P-loop containing nucleotide triphosphate hydrolases"/>
    <property type="match status" value="2"/>
</dbReference>
<sequence>MGKTRIAAIVAKTIIEVGGRVAIVVPPGLGYQWKNELSQVDIPSPPDLIRSFEQYLTEFKTDDKNIYEQQIVLISQFFMTWKLGENSHLWRWSMLPQIYGKWRKHKNGVYPNNYKTNHLNEWDVDVEEVSEVIVSYLAKFDIENVKTPTLQRLEEIYASIESNWKETLDANNYKKDGKYRLLLEKTVGLGFGEFDLIIIDEAHKSRGIESGLNKILDELLIESKSCRRIAITATPVELHADQWKQMFSRIRVSGREKEKVFQIIKKYSEEVQTIKKNSYLPEFKNSFVELARKFEAELSPYLLRRDKSQDESVQKFNVLVNNQIEYREEKKIVIDLISDSESDASTDRWRRTICAIEALSIVSKVMRNSNQDNESKLKRLRLTLANGHGIESCLGDIISEVNETINNEKEPNILDQEKIENDENKAVNGLTEEKDPIESKKNRRIDYWKSIAAQPFFKSNRKDILNKEILFDHPAILTTVEKIEELVEDKNEKVLLFGRFNLPLERLEKLLNTRQMLKAILKGKEWPQSKIDSSDYAEVFECAKKQFLNYGDKADRLKKLNLSLKELSELKELTFEQLNMLLKKQYDKNSYQRSSFRNLLSDLVLKGQVRAKISLMKPEIIHLFDAFKNDIARYQNSQGTSLENEEETNPLVPISRALIEIGQIDINQSLSSESVKLSKAKKIAKSFIKLVDILRENNEGDINQDGHLDEEEANQLWKVLFVRIKDEYDGQKGKFARLLNGDSRPETRRTLQAAFNREESFPKVLIAQSVVGREGLNLHEACRYVILMHPEWNPGVVEQQIGRVDRLGSLWQKKLNEYLSLNPCPVDINKVPRIEIYSVIFKGTYDEINWEVLTQRWSDLKAQLHGVIIPKQLNLSDDNNKYINEINAAAPNFSPKPIAKKSN</sequence>
<gene>
    <name evidence="3" type="ORF">ACFFIT_09095</name>
</gene>
<accession>A0ABV6CB59</accession>
<evidence type="ECO:0000313" key="3">
    <source>
        <dbReference type="EMBL" id="MFC0180230.1"/>
    </source>
</evidence>
<comment type="caution">
    <text evidence="3">The sequence shown here is derived from an EMBL/GenBank/DDBJ whole genome shotgun (WGS) entry which is preliminary data.</text>
</comment>
<evidence type="ECO:0000313" key="4">
    <source>
        <dbReference type="Proteomes" id="UP001589758"/>
    </source>
</evidence>
<protein>
    <submittedName>
        <fullName evidence="3">Helicase-related protein</fullName>
    </submittedName>
</protein>
<dbReference type="PANTHER" id="PTHR47396:SF1">
    <property type="entry name" value="ATP-DEPENDENT HELICASE IRC3-RELATED"/>
    <property type="match status" value="1"/>
</dbReference>
<reference evidence="3 4" key="1">
    <citation type="submission" date="2024-09" db="EMBL/GenBank/DDBJ databases">
        <authorList>
            <person name="Sun Q."/>
            <person name="Mori K."/>
        </authorList>
    </citation>
    <scope>NUCLEOTIDE SEQUENCE [LARGE SCALE GENOMIC DNA]</scope>
    <source>
        <strain evidence="3 4">CCM 8545</strain>
    </source>
</reference>
<dbReference type="InterPro" id="IPR001650">
    <property type="entry name" value="Helicase_C-like"/>
</dbReference>
<keyword evidence="1" id="KW-0378">Hydrolase</keyword>
<evidence type="ECO:0000256" key="1">
    <source>
        <dbReference type="ARBA" id="ARBA00022801"/>
    </source>
</evidence>
<dbReference type="Pfam" id="PF00271">
    <property type="entry name" value="Helicase_C"/>
    <property type="match status" value="1"/>
</dbReference>
<dbReference type="PANTHER" id="PTHR47396">
    <property type="entry name" value="TYPE I RESTRICTION ENZYME ECOKI R PROTEIN"/>
    <property type="match status" value="1"/>
</dbReference>
<evidence type="ECO:0000259" key="2">
    <source>
        <dbReference type="SMART" id="SM00490"/>
    </source>
</evidence>
<keyword evidence="4" id="KW-1185">Reference proteome</keyword>
<dbReference type="CDD" id="cd18793">
    <property type="entry name" value="SF2_C_SNF"/>
    <property type="match status" value="1"/>
</dbReference>
<dbReference type="GO" id="GO:0004386">
    <property type="term" value="F:helicase activity"/>
    <property type="evidence" value="ECO:0007669"/>
    <property type="project" value="UniProtKB-KW"/>
</dbReference>
<proteinExistence type="predicted"/>
<organism evidence="3 4">
    <name type="scientific">Thorsellia kenyensis</name>
    <dbReference type="NCBI Taxonomy" id="1549888"/>
    <lineage>
        <taxon>Bacteria</taxon>
        <taxon>Pseudomonadati</taxon>
        <taxon>Pseudomonadota</taxon>
        <taxon>Gammaproteobacteria</taxon>
        <taxon>Enterobacterales</taxon>
        <taxon>Thorselliaceae</taxon>
        <taxon>Thorsellia</taxon>
    </lineage>
</organism>